<dbReference type="EMBL" id="JAKKUT010000002">
    <property type="protein sequence ID" value="MDG2991396.1"/>
    <property type="molecule type" value="Genomic_DNA"/>
</dbReference>
<evidence type="ECO:0000256" key="1">
    <source>
        <dbReference type="ARBA" id="ARBA00004141"/>
    </source>
</evidence>
<evidence type="ECO:0000256" key="2">
    <source>
        <dbReference type="ARBA" id="ARBA00022692"/>
    </source>
</evidence>
<dbReference type="RefSeq" id="WP_277867265.1">
    <property type="nucleotide sequence ID" value="NZ_JAKKUT010000002.1"/>
</dbReference>
<dbReference type="PANTHER" id="PTHR37422">
    <property type="entry name" value="TEICHURONIC ACID BIOSYNTHESIS PROTEIN TUAE"/>
    <property type="match status" value="1"/>
</dbReference>
<evidence type="ECO:0000256" key="4">
    <source>
        <dbReference type="ARBA" id="ARBA00023136"/>
    </source>
</evidence>
<keyword evidence="3 5" id="KW-1133">Transmembrane helix</keyword>
<comment type="caution">
    <text evidence="7">The sequence shown here is derived from an EMBL/GenBank/DDBJ whole genome shotgun (WGS) entry which is preliminary data.</text>
</comment>
<protein>
    <submittedName>
        <fullName evidence="7">IctB family putative bicarbonate transporter</fullName>
    </submittedName>
</protein>
<dbReference type="InterPro" id="IPR007016">
    <property type="entry name" value="O-antigen_ligase-rel_domated"/>
</dbReference>
<sequence>MWQQFTLRTIPMEDWRSASWVGQLVGLFQGWRRGSVIWPWAGAIASILLSLVLILAPFVPTTMIGMLLVACTGFWLLWTLVEPSQGRLSGVHLLITVFWGIALLATGLSPVKSAALIGLAKLSLYLAFFALAERTLRSPQRRSQVITVYLLVALAVSVEAMRQWFFGAEPLATWTDPESSLANVTRVYSFLGNPNLLAGYLLPAIPLSGAAIFAWRGWLPKLLAVVMLVLNGSSLVLTFSRGGWLGLVATLLTMALLLLVWLLPRLPRFWQRWGILLLLSGLGLFLVAAVLVVPALRERVASIFVARGDSSNNFRINVWTAVEAMIRDRPWLGIGPGNDAFNRVYPLFQTSTRFTALSAYSIFLELLVEVGIIGFTVFLWFLVVLGDRGWRGLITLRDRGSRELFWLIAALSTVAGMLTHGLVDTIWYRPEVATLWWLMVAIIVSSTEIVSSREMPAPSSRSD</sequence>
<comment type="subcellular location">
    <subcellularLocation>
        <location evidence="1">Membrane</location>
        <topology evidence="1">Multi-pass membrane protein</topology>
    </subcellularLocation>
</comment>
<dbReference type="Proteomes" id="UP001154265">
    <property type="component" value="Unassembled WGS sequence"/>
</dbReference>
<feature type="transmembrane region" description="Helical" evidence="5">
    <location>
        <begin position="88"/>
        <end position="108"/>
    </location>
</feature>
<keyword evidence="8" id="KW-1185">Reference proteome</keyword>
<feature type="domain" description="O-antigen ligase-related" evidence="6">
    <location>
        <begin position="227"/>
        <end position="379"/>
    </location>
</feature>
<dbReference type="Pfam" id="PF04932">
    <property type="entry name" value="Wzy_C"/>
    <property type="match status" value="1"/>
</dbReference>
<feature type="transmembrane region" description="Helical" evidence="5">
    <location>
        <begin position="114"/>
        <end position="132"/>
    </location>
</feature>
<proteinExistence type="predicted"/>
<feature type="transmembrane region" description="Helical" evidence="5">
    <location>
        <begin position="62"/>
        <end position="81"/>
    </location>
</feature>
<evidence type="ECO:0000256" key="3">
    <source>
        <dbReference type="ARBA" id="ARBA00022989"/>
    </source>
</evidence>
<evidence type="ECO:0000259" key="6">
    <source>
        <dbReference type="Pfam" id="PF04932"/>
    </source>
</evidence>
<feature type="transmembrane region" description="Helical" evidence="5">
    <location>
        <begin position="435"/>
        <end position="451"/>
    </location>
</feature>
<accession>A0ABT6F0P9</accession>
<organism evidence="7 8">
    <name type="scientific">Candidatus Synechococcus calcipolaris G9</name>
    <dbReference type="NCBI Taxonomy" id="1497997"/>
    <lineage>
        <taxon>Bacteria</taxon>
        <taxon>Bacillati</taxon>
        <taxon>Cyanobacteriota</taxon>
        <taxon>Cyanophyceae</taxon>
        <taxon>Synechococcales</taxon>
        <taxon>Synechococcaceae</taxon>
        <taxon>Synechococcus</taxon>
    </lineage>
</organism>
<evidence type="ECO:0000256" key="5">
    <source>
        <dbReference type="SAM" id="Phobius"/>
    </source>
</evidence>
<dbReference type="InterPro" id="IPR051533">
    <property type="entry name" value="WaaL-like"/>
</dbReference>
<feature type="transmembrane region" description="Helical" evidence="5">
    <location>
        <begin position="357"/>
        <end position="383"/>
    </location>
</feature>
<dbReference type="PANTHER" id="PTHR37422:SF22">
    <property type="entry name" value="SLR1515 PROTEIN"/>
    <property type="match status" value="1"/>
</dbReference>
<feature type="transmembrane region" description="Helical" evidence="5">
    <location>
        <begin position="245"/>
        <end position="263"/>
    </location>
</feature>
<dbReference type="NCBIfam" id="TIGR00947">
    <property type="entry name" value="2A73"/>
    <property type="match status" value="1"/>
</dbReference>
<gene>
    <name evidence="7" type="ORF">L3556_10705</name>
</gene>
<keyword evidence="2 5" id="KW-0812">Transmembrane</keyword>
<feature type="transmembrane region" description="Helical" evidence="5">
    <location>
        <begin position="197"/>
        <end position="215"/>
    </location>
</feature>
<evidence type="ECO:0000313" key="7">
    <source>
        <dbReference type="EMBL" id="MDG2991396.1"/>
    </source>
</evidence>
<feature type="transmembrane region" description="Helical" evidence="5">
    <location>
        <begin position="404"/>
        <end position="423"/>
    </location>
</feature>
<feature type="transmembrane region" description="Helical" evidence="5">
    <location>
        <begin position="37"/>
        <end position="56"/>
    </location>
</feature>
<feature type="transmembrane region" description="Helical" evidence="5">
    <location>
        <begin position="144"/>
        <end position="165"/>
    </location>
</feature>
<name>A0ABT6F0P9_9SYNE</name>
<dbReference type="InterPro" id="IPR006007">
    <property type="entry name" value="Inorganic_carbon_transpt"/>
</dbReference>
<feature type="transmembrane region" description="Helical" evidence="5">
    <location>
        <begin position="275"/>
        <end position="296"/>
    </location>
</feature>
<reference evidence="7" key="1">
    <citation type="journal article" date="2022" name="Genome Biol. Evol.">
        <title>A New Gene Family Diagnostic for Intracellular Biomineralization of Amorphous Ca Carbonates by Cyanobacteria.</title>
        <authorList>
            <person name="Benzerara K."/>
            <person name="Duprat E."/>
            <person name="Bitard-Feildel T."/>
            <person name="Caumes G."/>
            <person name="Cassier-Chauvat C."/>
            <person name="Chauvat F."/>
            <person name="Dezi M."/>
            <person name="Diop S.I."/>
            <person name="Gaschignard G."/>
            <person name="Gorgen S."/>
            <person name="Gugger M."/>
            <person name="Lopez-Garcia P."/>
            <person name="Millet M."/>
            <person name="Skouri-Panet F."/>
            <person name="Moreira D."/>
            <person name="Callebaut I."/>
        </authorList>
    </citation>
    <scope>NUCLEOTIDE SEQUENCE</scope>
    <source>
        <strain evidence="7">G9</strain>
    </source>
</reference>
<evidence type="ECO:0000313" key="8">
    <source>
        <dbReference type="Proteomes" id="UP001154265"/>
    </source>
</evidence>
<feature type="transmembrane region" description="Helical" evidence="5">
    <location>
        <begin position="222"/>
        <end position="239"/>
    </location>
</feature>
<keyword evidence="4 5" id="KW-0472">Membrane</keyword>
<reference evidence="7" key="2">
    <citation type="submission" date="2022-01" db="EMBL/GenBank/DDBJ databases">
        <authorList>
            <person name="Zivanovic Y."/>
            <person name="Moreira D."/>
            <person name="Lopez-Garcia P."/>
        </authorList>
    </citation>
    <scope>NUCLEOTIDE SEQUENCE</scope>
    <source>
        <strain evidence="7">G9</strain>
    </source>
</reference>